<proteinExistence type="predicted"/>
<name>A0A1S3JVU1_LINAN</name>
<feature type="chain" id="PRO_5010277287" evidence="1">
    <location>
        <begin position="17"/>
        <end position="403"/>
    </location>
</feature>
<dbReference type="KEGG" id="lak:106176607"/>
<dbReference type="GeneID" id="106176607"/>
<feature type="signal peptide" evidence="1">
    <location>
        <begin position="1"/>
        <end position="16"/>
    </location>
</feature>
<evidence type="ECO:0000313" key="3">
    <source>
        <dbReference type="RefSeq" id="XP_013414525.1"/>
    </source>
</evidence>
<sequence>MKIVLLCLALVGATYAQSHLTREEARSRCLVDKPNVSQGVAYVADLDCAFYWQCDFAYTLLKNVTLKQCAIGSLWASMAYPAPPPAGEEAVVCVSCELQPDQLCRDKYLPLGKTEQCPVYTTPPPTTTEAPPPLGDKKCTLMPQKLAYQEIIGEESKVWYLNANQTVDCGHLIFNFDKCICDGKPEFPGRWNFDVNLNSDNNRIYAANEPVGTVGLSVIEPGCAEFNGSGGLQIPYFKNMRPRSSWVSAVVISRDGSQNAVILYECFSIFINGDEVSASVVVQNPLGEQQTLSVSVTAPPAGYALVILRWDGKVLTLTLIDDGIVYQDSAQVLEDPDNDFIWSIVCLPQQPLFVGYVPSDYNKPGLPGSYSGNICLLYFTDKLYDNDDDVEADIRLDYIGPQW</sequence>
<dbReference type="AlphaFoldDB" id="A0A1S3JVU1"/>
<gene>
    <name evidence="3" type="primary">LOC106176607</name>
</gene>
<organism evidence="2 3">
    <name type="scientific">Lingula anatina</name>
    <name type="common">Brachiopod</name>
    <name type="synonym">Lingula unguis</name>
    <dbReference type="NCBI Taxonomy" id="7574"/>
    <lineage>
        <taxon>Eukaryota</taxon>
        <taxon>Metazoa</taxon>
        <taxon>Spiralia</taxon>
        <taxon>Lophotrochozoa</taxon>
        <taxon>Brachiopoda</taxon>
        <taxon>Linguliformea</taxon>
        <taxon>Lingulata</taxon>
        <taxon>Lingulida</taxon>
        <taxon>Linguloidea</taxon>
        <taxon>Lingulidae</taxon>
        <taxon>Lingula</taxon>
    </lineage>
</organism>
<reference evidence="3" key="1">
    <citation type="submission" date="2025-08" db="UniProtKB">
        <authorList>
            <consortium name="RefSeq"/>
        </authorList>
    </citation>
    <scope>IDENTIFICATION</scope>
    <source>
        <tissue evidence="3">Gonads</tissue>
    </source>
</reference>
<evidence type="ECO:0000256" key="1">
    <source>
        <dbReference type="SAM" id="SignalP"/>
    </source>
</evidence>
<evidence type="ECO:0000313" key="2">
    <source>
        <dbReference type="Proteomes" id="UP000085678"/>
    </source>
</evidence>
<accession>A0A1S3JVU1</accession>
<dbReference type="InParanoid" id="A0A1S3JVU1"/>
<dbReference type="Proteomes" id="UP000085678">
    <property type="component" value="Unplaced"/>
</dbReference>
<keyword evidence="2" id="KW-1185">Reference proteome</keyword>
<keyword evidence="1" id="KW-0732">Signal</keyword>
<protein>
    <submittedName>
        <fullName evidence="3">Uncharacterized protein LOC106176607</fullName>
    </submittedName>
</protein>
<dbReference type="RefSeq" id="XP_013414525.1">
    <property type="nucleotide sequence ID" value="XM_013559071.2"/>
</dbReference>